<feature type="compositionally biased region" description="Basic residues" evidence="9">
    <location>
        <begin position="433"/>
        <end position="442"/>
    </location>
</feature>
<evidence type="ECO:0000256" key="2">
    <source>
        <dbReference type="ARBA" id="ARBA00022723"/>
    </source>
</evidence>
<evidence type="ECO:0000313" key="11">
    <source>
        <dbReference type="Proteomes" id="UP000749559"/>
    </source>
</evidence>
<feature type="compositionally biased region" description="Basic and acidic residues" evidence="9">
    <location>
        <begin position="382"/>
        <end position="404"/>
    </location>
</feature>
<dbReference type="EMBL" id="CAIIXF020000001">
    <property type="protein sequence ID" value="CAH1772417.1"/>
    <property type="molecule type" value="Genomic_DNA"/>
</dbReference>
<dbReference type="PROSITE" id="PS50097">
    <property type="entry name" value="BTB"/>
    <property type="match status" value="1"/>
</dbReference>
<dbReference type="Pfam" id="PF00096">
    <property type="entry name" value="zf-C2H2"/>
    <property type="match status" value="1"/>
</dbReference>
<dbReference type="SMART" id="SM00355">
    <property type="entry name" value="ZnF_C2H2"/>
    <property type="match status" value="9"/>
</dbReference>
<dbReference type="InterPro" id="IPR036236">
    <property type="entry name" value="Znf_C2H2_sf"/>
</dbReference>
<feature type="compositionally biased region" description="Basic and acidic residues" evidence="9">
    <location>
        <begin position="327"/>
        <end position="336"/>
    </location>
</feature>
<protein>
    <submittedName>
        <fullName evidence="10">Uncharacterized protein</fullName>
    </submittedName>
</protein>
<dbReference type="PROSITE" id="PS50157">
    <property type="entry name" value="ZINC_FINGER_C2H2_2"/>
    <property type="match status" value="8"/>
</dbReference>
<keyword evidence="11" id="KW-1185">Reference proteome</keyword>
<evidence type="ECO:0000256" key="8">
    <source>
        <dbReference type="ARBA" id="ARBA00023242"/>
    </source>
</evidence>
<evidence type="ECO:0000256" key="7">
    <source>
        <dbReference type="ARBA" id="ARBA00023163"/>
    </source>
</evidence>
<dbReference type="PANTHER" id="PTHR24394:SF48">
    <property type="entry name" value="ZINC FINGER PROTEIN 771"/>
    <property type="match status" value="1"/>
</dbReference>
<feature type="compositionally biased region" description="Polar residues" evidence="9">
    <location>
        <begin position="107"/>
        <end position="125"/>
    </location>
</feature>
<feature type="region of interest" description="Disordered" evidence="9">
    <location>
        <begin position="80"/>
        <end position="133"/>
    </location>
</feature>
<comment type="caution">
    <text evidence="10">The sequence shown here is derived from an EMBL/GenBank/DDBJ whole genome shotgun (WGS) entry which is preliminary data.</text>
</comment>
<keyword evidence="8" id="KW-0539">Nucleus</keyword>
<dbReference type="InterPro" id="IPR013087">
    <property type="entry name" value="Znf_C2H2_type"/>
</dbReference>
<evidence type="ECO:0000313" key="10">
    <source>
        <dbReference type="EMBL" id="CAH1772417.1"/>
    </source>
</evidence>
<dbReference type="Gene3D" id="3.30.710.10">
    <property type="entry name" value="Potassium Channel Kv1.1, Chain A"/>
    <property type="match status" value="1"/>
</dbReference>
<proteinExistence type="predicted"/>
<dbReference type="Gene3D" id="3.30.160.60">
    <property type="entry name" value="Classic Zinc Finger"/>
    <property type="match status" value="5"/>
</dbReference>
<accession>A0A8J1YA00</accession>
<keyword evidence="4" id="KW-0863">Zinc-finger</keyword>
<keyword evidence="5" id="KW-0862">Zinc</keyword>
<dbReference type="OrthoDB" id="9978265at2759"/>
<dbReference type="InterPro" id="IPR011333">
    <property type="entry name" value="SKP1/BTB/POZ_sf"/>
</dbReference>
<evidence type="ECO:0000256" key="9">
    <source>
        <dbReference type="SAM" id="MobiDB-lite"/>
    </source>
</evidence>
<keyword evidence="3" id="KW-0677">Repeat</keyword>
<comment type="subcellular location">
    <subcellularLocation>
        <location evidence="1">Nucleus</location>
    </subcellularLocation>
</comment>
<feature type="region of interest" description="Disordered" evidence="9">
    <location>
        <begin position="1"/>
        <end position="20"/>
    </location>
</feature>
<organism evidence="10 11">
    <name type="scientific">Owenia fusiformis</name>
    <name type="common">Polychaete worm</name>
    <dbReference type="NCBI Taxonomy" id="6347"/>
    <lineage>
        <taxon>Eukaryota</taxon>
        <taxon>Metazoa</taxon>
        <taxon>Spiralia</taxon>
        <taxon>Lophotrochozoa</taxon>
        <taxon>Annelida</taxon>
        <taxon>Polychaeta</taxon>
        <taxon>Sedentaria</taxon>
        <taxon>Canalipalpata</taxon>
        <taxon>Sabellida</taxon>
        <taxon>Oweniida</taxon>
        <taxon>Oweniidae</taxon>
        <taxon>Owenia</taxon>
    </lineage>
</organism>
<dbReference type="Pfam" id="PF13894">
    <property type="entry name" value="zf-C2H2_4"/>
    <property type="match status" value="1"/>
</dbReference>
<dbReference type="GO" id="GO:0008270">
    <property type="term" value="F:zinc ion binding"/>
    <property type="evidence" value="ECO:0007669"/>
    <property type="project" value="UniProtKB-KW"/>
</dbReference>
<evidence type="ECO:0000256" key="5">
    <source>
        <dbReference type="ARBA" id="ARBA00022833"/>
    </source>
</evidence>
<feature type="compositionally biased region" description="Basic and acidic residues" evidence="9">
    <location>
        <begin position="8"/>
        <end position="20"/>
    </location>
</feature>
<evidence type="ECO:0000256" key="1">
    <source>
        <dbReference type="ARBA" id="ARBA00004123"/>
    </source>
</evidence>
<reference evidence="10" key="1">
    <citation type="submission" date="2022-03" db="EMBL/GenBank/DDBJ databases">
        <authorList>
            <person name="Martin C."/>
        </authorList>
    </citation>
    <scope>NUCLEOTIDE SEQUENCE</scope>
</reference>
<dbReference type="FunFam" id="3.30.160.60:FF:000100">
    <property type="entry name" value="Zinc finger 45-like"/>
    <property type="match status" value="2"/>
</dbReference>
<dbReference type="GO" id="GO:0000981">
    <property type="term" value="F:DNA-binding transcription factor activity, RNA polymerase II-specific"/>
    <property type="evidence" value="ECO:0007669"/>
    <property type="project" value="TreeGrafter"/>
</dbReference>
<evidence type="ECO:0000256" key="6">
    <source>
        <dbReference type="ARBA" id="ARBA00023015"/>
    </source>
</evidence>
<dbReference type="PROSITE" id="PS00028">
    <property type="entry name" value="ZINC_FINGER_C2H2_1"/>
    <property type="match status" value="5"/>
</dbReference>
<keyword evidence="7" id="KW-0804">Transcription</keyword>
<feature type="compositionally biased region" description="Basic residues" evidence="9">
    <location>
        <begin position="355"/>
        <end position="365"/>
    </location>
</feature>
<feature type="compositionally biased region" description="Acidic residues" evidence="9">
    <location>
        <begin position="405"/>
        <end position="425"/>
    </location>
</feature>
<feature type="compositionally biased region" description="Basic residues" evidence="9">
    <location>
        <begin position="508"/>
        <end position="523"/>
    </location>
</feature>
<evidence type="ECO:0000256" key="3">
    <source>
        <dbReference type="ARBA" id="ARBA00022737"/>
    </source>
</evidence>
<feature type="compositionally biased region" description="Polar residues" evidence="9">
    <location>
        <begin position="87"/>
        <end position="100"/>
    </location>
</feature>
<dbReference type="GO" id="GO:0005634">
    <property type="term" value="C:nucleus"/>
    <property type="evidence" value="ECO:0007669"/>
    <property type="project" value="UniProtKB-SubCell"/>
</dbReference>
<dbReference type="CDD" id="cd18186">
    <property type="entry name" value="BTB_POZ_ZBTB_KLHL-like"/>
    <property type="match status" value="1"/>
</dbReference>
<dbReference type="Pfam" id="PF00651">
    <property type="entry name" value="BTB"/>
    <property type="match status" value="1"/>
</dbReference>
<dbReference type="AlphaFoldDB" id="A0A8J1YA00"/>
<dbReference type="PANTHER" id="PTHR24394">
    <property type="entry name" value="ZINC FINGER PROTEIN"/>
    <property type="match status" value="1"/>
</dbReference>
<dbReference type="SMART" id="SM00225">
    <property type="entry name" value="BTB"/>
    <property type="match status" value="1"/>
</dbReference>
<feature type="region of interest" description="Disordered" evidence="9">
    <location>
        <begin position="382"/>
        <end position="454"/>
    </location>
</feature>
<gene>
    <name evidence="10" type="ORF">OFUS_LOCUS185</name>
</gene>
<feature type="compositionally biased region" description="Basic and acidic residues" evidence="9">
    <location>
        <begin position="344"/>
        <end position="354"/>
    </location>
</feature>
<dbReference type="InterPro" id="IPR000210">
    <property type="entry name" value="BTB/POZ_dom"/>
</dbReference>
<feature type="region of interest" description="Disordered" evidence="9">
    <location>
        <begin position="507"/>
        <end position="526"/>
    </location>
</feature>
<keyword evidence="2" id="KW-0479">Metal-binding</keyword>
<sequence length="991" mass="112960">MDGEDIDDKERAIEHTPHQEVHIVQPLKSEGAEQGILSETLDLSNPSSYQHVSEQTDHIYNTSASFAVKDGSILQDSLHGYHKPSETLPTVQKTGETSKAQDFAKKGQQTSEVNPEESFQSSNVQPEEASVREDMHSHINNVTPQNVPPNSDVETKLKANPRIVIPTIVQHENHGKSLLEKFKTQKELSRFCDVVLVLQNRKYPAHSCVLAACSSYFDAILKQTPSMIAIEQISIDCEDHVAFEALLDYIYSGQVIVTEDNIFELQRLAKLYIFNELSQGLTEFIKRNFSNAGYLDNDIESLAPDIEEKTDHQCMKEVQVSKEKQGMVKIKIKDENQGDSSMSDGKEIVKEPPMKKKRGRKKQNKKQIEKLVLKIDKDTTYYDKKDNTQNDEKDDSPNDIKSEFTEVEDDNNGDDANDLDYDINEDVQASSTKRTRKGRPKKIATESKIGKAKPAKMAYKLKRKRQVKTRIVKKARAIISDDSATEIDEEYVNEDNDDTVEAAEEKKAKKLKKREKSNRKAHRSREAGQLVSCTECEYKTRRKDHMKRHVQTRHSEDSKNKNRSITCTCKVCANTFSNRLDLNEHYKLHFTGPPFICDIEDCDYTTDKISMLLNHRVRHTGVKPCVCPLCQASFWTPSNLTTHMKRHSGDKSHACDQCGDRFYTRQELQAHCQKHSQVSLWLCDSCGFSTKHQTTMMRHKRIHTGDVFRCAFPECTYSTPKRSLLDRHTRFHLGIRSFVCTTCGMGFVDKSNLIRHEKTHLPDKPIKCEQCEFACSRKDKLTEHMRKHHSELATVSQPRKRQRQPFLHYSSNPVNYNENEIKSKRAYNHVSQVLKPDEESSVPKVITEYLVNKPRIANDNEDHKAESQVVEHDSLNQLKVESAYMEMPHRDVLESGDIGVTMETSQVIGPPTMLVPHHPSTSLPQQYIPTVSTLQPTHMPINSPSPQTGPPQGVQVQVPAPQVQQGQQAIPPELAAHYQSYSQMLLNAGYM</sequence>
<dbReference type="Proteomes" id="UP000749559">
    <property type="component" value="Unassembled WGS sequence"/>
</dbReference>
<dbReference type="SUPFAM" id="SSF54695">
    <property type="entry name" value="POZ domain"/>
    <property type="match status" value="1"/>
</dbReference>
<feature type="region of interest" description="Disordered" evidence="9">
    <location>
        <begin position="327"/>
        <end position="368"/>
    </location>
</feature>
<dbReference type="SUPFAM" id="SSF57667">
    <property type="entry name" value="beta-beta-alpha zinc fingers"/>
    <property type="match status" value="5"/>
</dbReference>
<name>A0A8J1YA00_OWEFU</name>
<keyword evidence="6" id="KW-0805">Transcription regulation</keyword>
<evidence type="ECO:0000256" key="4">
    <source>
        <dbReference type="ARBA" id="ARBA00022771"/>
    </source>
</evidence>